<gene>
    <name evidence="2" type="ORF">UK23_11090</name>
</gene>
<evidence type="ECO:0000313" key="3">
    <source>
        <dbReference type="Proteomes" id="UP000033393"/>
    </source>
</evidence>
<dbReference type="AlphaFoldDB" id="A0A0F0H9N5"/>
<dbReference type="PANTHER" id="PTHR43135">
    <property type="entry name" value="ALPHA-D-RIBOSE 1-METHYLPHOSPHONATE 5-TRIPHOSPHATE DIPHOSPHATASE"/>
    <property type="match status" value="1"/>
</dbReference>
<dbReference type="STRING" id="68170.GCA_000974445_02355"/>
<dbReference type="SUPFAM" id="SSF51338">
    <property type="entry name" value="Composite domain of metallo-dependent hydrolases"/>
    <property type="match status" value="2"/>
</dbReference>
<dbReference type="eggNOG" id="COG1228">
    <property type="taxonomic scope" value="Bacteria"/>
</dbReference>
<dbReference type="Proteomes" id="UP000033393">
    <property type="component" value="Unassembled WGS sequence"/>
</dbReference>
<dbReference type="Gene3D" id="3.20.20.140">
    <property type="entry name" value="Metal-dependent hydrolases"/>
    <property type="match status" value="1"/>
</dbReference>
<sequence length="393" mass="40981">MLALRAGRAFDGEHSVAGPVTVITENGTIKAVEQGSPDVPGAEVVDLGTATVLPGLIDTHVHLGGDSELGALDRIPGYTSDELDAVIRTALERQLAAGVTTVRDLGDHQWSVIDQRDRHRQRVLGSGPPITSNQGHCWSMGGETTGEDELRQAVRERAERRVDVVKVMASGGFTTTGTAVSGCQFSEQELRVVVEEAHHHGLPVTAHAHSLDSVQRAVAAGVDGIEHCTCLTDKGIHVPVELMDAIAEADIVVCHTLGTVVAPPPQLQELWAKVGMSYARKVDTAGRMFDHGVKTVAGTDGGISAGKAHGIIGVSVADLVKGGVPNAGALAAATSQAAKALGVTKGVLKPGWDADIIAVQGDPMRDITALRSVTTVVIGGQIVTTTLPMDRRE</sequence>
<comment type="caution">
    <text evidence="2">The sequence shown here is derived from an EMBL/GenBank/DDBJ whole genome shotgun (WGS) entry which is preliminary data.</text>
</comment>
<reference evidence="2 3" key="1">
    <citation type="submission" date="2015-02" db="EMBL/GenBank/DDBJ databases">
        <authorList>
            <person name="Ju K.-S."/>
            <person name="Doroghazi J.R."/>
            <person name="Metcalf W."/>
        </authorList>
    </citation>
    <scope>NUCLEOTIDE SEQUENCE [LARGE SCALE GENOMIC DNA]</scope>
    <source>
        <strain evidence="2 3">NRRL B-16140</strain>
    </source>
</reference>
<dbReference type="InterPro" id="IPR051781">
    <property type="entry name" value="Metallo-dep_Hydrolase"/>
</dbReference>
<dbReference type="PATRIC" id="fig|68170.10.peg.1030"/>
<evidence type="ECO:0000313" key="2">
    <source>
        <dbReference type="EMBL" id="KJK50348.1"/>
    </source>
</evidence>
<dbReference type="Pfam" id="PF01979">
    <property type="entry name" value="Amidohydro_1"/>
    <property type="match status" value="1"/>
</dbReference>
<dbReference type="RefSeq" id="WP_045311350.1">
    <property type="nucleotide sequence ID" value="NZ_JYJG01000061.1"/>
</dbReference>
<dbReference type="InterPro" id="IPR011059">
    <property type="entry name" value="Metal-dep_hydrolase_composite"/>
</dbReference>
<dbReference type="PANTHER" id="PTHR43135:SF3">
    <property type="entry name" value="ALPHA-D-RIBOSE 1-METHYLPHOSPHONATE 5-TRIPHOSPHATE DIPHOSPHATASE"/>
    <property type="match status" value="1"/>
</dbReference>
<evidence type="ECO:0000259" key="1">
    <source>
        <dbReference type="Pfam" id="PF01979"/>
    </source>
</evidence>
<accession>A0A0F0H9N5</accession>
<dbReference type="InterPro" id="IPR006680">
    <property type="entry name" value="Amidohydro-rel"/>
</dbReference>
<dbReference type="Gene3D" id="2.30.40.10">
    <property type="entry name" value="Urease, subunit C, domain 1"/>
    <property type="match status" value="1"/>
</dbReference>
<dbReference type="GO" id="GO:0016810">
    <property type="term" value="F:hydrolase activity, acting on carbon-nitrogen (but not peptide) bonds"/>
    <property type="evidence" value="ECO:0007669"/>
    <property type="project" value="InterPro"/>
</dbReference>
<proteinExistence type="predicted"/>
<dbReference type="InterPro" id="IPR032466">
    <property type="entry name" value="Metal_Hydrolase"/>
</dbReference>
<organism evidence="2 3">
    <name type="scientific">Lentzea aerocolonigenes</name>
    <name type="common">Lechevalieria aerocolonigenes</name>
    <name type="synonym">Saccharothrix aerocolonigenes</name>
    <dbReference type="NCBI Taxonomy" id="68170"/>
    <lineage>
        <taxon>Bacteria</taxon>
        <taxon>Bacillati</taxon>
        <taxon>Actinomycetota</taxon>
        <taxon>Actinomycetes</taxon>
        <taxon>Pseudonocardiales</taxon>
        <taxon>Pseudonocardiaceae</taxon>
        <taxon>Lentzea</taxon>
    </lineage>
</organism>
<feature type="domain" description="Amidohydrolase-related" evidence="1">
    <location>
        <begin position="51"/>
        <end position="383"/>
    </location>
</feature>
<protein>
    <recommendedName>
        <fullName evidence="1">Amidohydrolase-related domain-containing protein</fullName>
    </recommendedName>
</protein>
<keyword evidence="3" id="KW-1185">Reference proteome</keyword>
<dbReference type="SUPFAM" id="SSF51556">
    <property type="entry name" value="Metallo-dependent hydrolases"/>
    <property type="match status" value="1"/>
</dbReference>
<dbReference type="OrthoDB" id="3514520at2"/>
<name>A0A0F0H9N5_LENAE</name>
<dbReference type="EMBL" id="JYJG01000061">
    <property type="protein sequence ID" value="KJK50348.1"/>
    <property type="molecule type" value="Genomic_DNA"/>
</dbReference>